<feature type="region of interest" description="Disordered" evidence="1">
    <location>
        <begin position="1"/>
        <end position="59"/>
    </location>
</feature>
<dbReference type="AlphaFoldDB" id="A0A183EPY7"/>
<evidence type="ECO:0000313" key="3">
    <source>
        <dbReference type="Proteomes" id="UP000271098"/>
    </source>
</evidence>
<feature type="compositionally biased region" description="Acidic residues" evidence="1">
    <location>
        <begin position="44"/>
        <end position="58"/>
    </location>
</feature>
<keyword evidence="3" id="KW-1185">Reference proteome</keyword>
<accession>A0A183EPY7</accession>
<dbReference type="WBParaSite" id="GPUH_0002305601-mRNA-1">
    <property type="protein sequence ID" value="GPUH_0002305601-mRNA-1"/>
    <property type="gene ID" value="GPUH_0002305601"/>
</dbReference>
<gene>
    <name evidence="2" type="ORF">GPUH_LOCUS23028</name>
</gene>
<evidence type="ECO:0000313" key="2">
    <source>
        <dbReference type="EMBL" id="VDN40878.1"/>
    </source>
</evidence>
<sequence length="96" mass="10901">MSGAALMEREVSQQKSLDMAELGVEENKTEMEKINEMDPTADISSDDENKENIPPDEENQGKILSSMIFIFARRNHELHPKSSTAVLAWRRDLIVL</sequence>
<evidence type="ECO:0000313" key="4">
    <source>
        <dbReference type="WBParaSite" id="GPUH_0002305601-mRNA-1"/>
    </source>
</evidence>
<dbReference type="Proteomes" id="UP000271098">
    <property type="component" value="Unassembled WGS sequence"/>
</dbReference>
<proteinExistence type="predicted"/>
<feature type="compositionally biased region" description="Basic and acidic residues" evidence="1">
    <location>
        <begin position="25"/>
        <end position="36"/>
    </location>
</feature>
<evidence type="ECO:0000256" key="1">
    <source>
        <dbReference type="SAM" id="MobiDB-lite"/>
    </source>
</evidence>
<reference evidence="2 3" key="2">
    <citation type="submission" date="2018-11" db="EMBL/GenBank/DDBJ databases">
        <authorList>
            <consortium name="Pathogen Informatics"/>
        </authorList>
    </citation>
    <scope>NUCLEOTIDE SEQUENCE [LARGE SCALE GENOMIC DNA]</scope>
</reference>
<dbReference type="EMBL" id="UYRT01096618">
    <property type="protein sequence ID" value="VDN40878.1"/>
    <property type="molecule type" value="Genomic_DNA"/>
</dbReference>
<organism evidence="4">
    <name type="scientific">Gongylonema pulchrum</name>
    <dbReference type="NCBI Taxonomy" id="637853"/>
    <lineage>
        <taxon>Eukaryota</taxon>
        <taxon>Metazoa</taxon>
        <taxon>Ecdysozoa</taxon>
        <taxon>Nematoda</taxon>
        <taxon>Chromadorea</taxon>
        <taxon>Rhabditida</taxon>
        <taxon>Spirurina</taxon>
        <taxon>Spiruromorpha</taxon>
        <taxon>Spiruroidea</taxon>
        <taxon>Gongylonematidae</taxon>
        <taxon>Gongylonema</taxon>
    </lineage>
</organism>
<protein>
    <submittedName>
        <fullName evidence="4">CTNNB1_binding domain-containing protein</fullName>
    </submittedName>
</protein>
<reference evidence="4" key="1">
    <citation type="submission" date="2016-06" db="UniProtKB">
        <authorList>
            <consortium name="WormBaseParasite"/>
        </authorList>
    </citation>
    <scope>IDENTIFICATION</scope>
</reference>
<name>A0A183EPY7_9BILA</name>